<feature type="region of interest" description="Disordered" evidence="1">
    <location>
        <begin position="262"/>
        <end position="322"/>
    </location>
</feature>
<dbReference type="AlphaFoldDB" id="K5WS93"/>
<dbReference type="InParanoid" id="K5WS93"/>
<evidence type="ECO:0000313" key="2">
    <source>
        <dbReference type="EMBL" id="EKM78276.1"/>
    </source>
</evidence>
<evidence type="ECO:0000313" key="3">
    <source>
        <dbReference type="Proteomes" id="UP000008493"/>
    </source>
</evidence>
<dbReference type="eggNOG" id="ENOG502RBIH">
    <property type="taxonomic scope" value="Eukaryota"/>
</dbReference>
<evidence type="ECO:0000256" key="1">
    <source>
        <dbReference type="SAM" id="MobiDB-lite"/>
    </source>
</evidence>
<proteinExistence type="predicted"/>
<sequence length="393" mass="42584">MIPYDRWMQVSSPILTPLSPLSKPPKKRKHGHQLLDGVFRSAPGELQPKPSEPSPTTTILIPSLPTLNSPIPVPSSPTTSLPLIPVTSAPVLTRPSNHIDVSKISILTTGEVHYTSASFSLTSRFVVFSARSWRGPINNFPSIKDSSLLFDVFKLSPNFSAGSPSDEFERWIQTIDAADPNDPALDEDNNFKQWGSVNGTCRLIAALVKTCKMARKICQVNQREMSTSFIADIYLDQTIETLWKLWAGYKAKNPNVDQVPPLIGSASSLPSPALPLPPPPSSGSENVPTPQDPGSAVEMTVSTASPPLPPPPPVPAPHGLSQKSVQSLKIDELKELIRLWDIEVSAAKPKKDHYVSAILTAPDEKRPTEADIKSIIAKRTLASKKVKRTSGGG</sequence>
<dbReference type="KEGG" id="abp:AGABI1DRAFT129395"/>
<dbReference type="RefSeq" id="XP_007330967.1">
    <property type="nucleotide sequence ID" value="XM_007330905.1"/>
</dbReference>
<organism evidence="2 3">
    <name type="scientific">Agaricus bisporus var. burnettii (strain JB137-S8 / ATCC MYA-4627 / FGSC 10392)</name>
    <name type="common">White button mushroom</name>
    <dbReference type="NCBI Taxonomy" id="597362"/>
    <lineage>
        <taxon>Eukaryota</taxon>
        <taxon>Fungi</taxon>
        <taxon>Dikarya</taxon>
        <taxon>Basidiomycota</taxon>
        <taxon>Agaricomycotina</taxon>
        <taxon>Agaricomycetes</taxon>
        <taxon>Agaricomycetidae</taxon>
        <taxon>Agaricales</taxon>
        <taxon>Agaricineae</taxon>
        <taxon>Agaricaceae</taxon>
        <taxon>Agaricus</taxon>
    </lineage>
</organism>
<dbReference type="EMBL" id="JH971392">
    <property type="protein sequence ID" value="EKM78276.1"/>
    <property type="molecule type" value="Genomic_DNA"/>
</dbReference>
<dbReference type="HOGENOM" id="CLU_702002_0_0_1"/>
<dbReference type="GeneID" id="18827003"/>
<reference evidence="3" key="1">
    <citation type="journal article" date="2012" name="Proc. Natl. Acad. Sci. U.S.A.">
        <title>Genome sequence of the button mushroom Agaricus bisporus reveals mechanisms governing adaptation to a humic-rich ecological niche.</title>
        <authorList>
            <person name="Morin E."/>
            <person name="Kohler A."/>
            <person name="Baker A.R."/>
            <person name="Foulongne-Oriol M."/>
            <person name="Lombard V."/>
            <person name="Nagy L.G."/>
            <person name="Ohm R.A."/>
            <person name="Patyshakuliyeva A."/>
            <person name="Brun A."/>
            <person name="Aerts A.L."/>
            <person name="Bailey A.M."/>
            <person name="Billette C."/>
            <person name="Coutinho P.M."/>
            <person name="Deakin G."/>
            <person name="Doddapaneni H."/>
            <person name="Floudas D."/>
            <person name="Grimwood J."/>
            <person name="Hilden K."/>
            <person name="Kuees U."/>
            <person name="LaButti K.M."/>
            <person name="Lapidus A."/>
            <person name="Lindquist E.A."/>
            <person name="Lucas S.M."/>
            <person name="Murat C."/>
            <person name="Riley R.W."/>
            <person name="Salamov A.A."/>
            <person name="Schmutz J."/>
            <person name="Subramanian V."/>
            <person name="Woesten H.A.B."/>
            <person name="Xu J."/>
            <person name="Eastwood D.C."/>
            <person name="Foster G.D."/>
            <person name="Sonnenberg A.S."/>
            <person name="Cullen D."/>
            <person name="de Vries R.P."/>
            <person name="Lundell T."/>
            <person name="Hibbett D.S."/>
            <person name="Henrissat B."/>
            <person name="Burton K.S."/>
            <person name="Kerrigan R.W."/>
            <person name="Challen M.P."/>
            <person name="Grigoriev I.V."/>
            <person name="Martin F."/>
        </authorList>
    </citation>
    <scope>NUCLEOTIDE SEQUENCE [LARGE SCALE GENOMIC DNA]</scope>
    <source>
        <strain evidence="3">JB137-S8 / ATCC MYA-4627 / FGSC 10392</strain>
    </source>
</reference>
<dbReference type="Proteomes" id="UP000008493">
    <property type="component" value="Unassembled WGS sequence"/>
</dbReference>
<accession>K5WS93</accession>
<name>K5WS93_AGABU</name>
<gene>
    <name evidence="2" type="ORF">AGABI1DRAFT_129395</name>
</gene>
<feature type="compositionally biased region" description="Pro residues" evidence="1">
    <location>
        <begin position="306"/>
        <end position="316"/>
    </location>
</feature>
<feature type="region of interest" description="Disordered" evidence="1">
    <location>
        <begin position="15"/>
        <end position="35"/>
    </location>
</feature>
<keyword evidence="3" id="KW-1185">Reference proteome</keyword>
<protein>
    <submittedName>
        <fullName evidence="2">Uncharacterized protein</fullName>
    </submittedName>
</protein>
<feature type="compositionally biased region" description="Pro residues" evidence="1">
    <location>
        <begin position="272"/>
        <end position="281"/>
    </location>
</feature>
<feature type="compositionally biased region" description="Low complexity" evidence="1">
    <location>
        <begin position="262"/>
        <end position="271"/>
    </location>
</feature>
<dbReference type="OrthoDB" id="3227833at2759"/>